<keyword evidence="4" id="KW-1133">Transmembrane helix</keyword>
<dbReference type="GO" id="GO:0071555">
    <property type="term" value="P:cell wall organization"/>
    <property type="evidence" value="ECO:0007669"/>
    <property type="project" value="UniProtKB-KW"/>
</dbReference>
<dbReference type="Gene3D" id="3.40.630.190">
    <property type="entry name" value="LCP protein"/>
    <property type="match status" value="1"/>
</dbReference>
<evidence type="ECO:0000256" key="1">
    <source>
        <dbReference type="ARBA" id="ARBA00006068"/>
    </source>
</evidence>
<keyword evidence="3" id="KW-0735">Signal-anchor</keyword>
<dbReference type="PANTHER" id="PTHR33392:SF3">
    <property type="entry name" value="POLYISOPRENYL-TEICHOIC ACID--PEPTIDOGLYCAN TEICHOIC ACID TRANSFERASE TAGT"/>
    <property type="match status" value="1"/>
</dbReference>
<comment type="similarity">
    <text evidence="1">Belongs to the LytR/CpsA/Psr (LCP) family.</text>
</comment>
<dbReference type="InterPro" id="IPR050922">
    <property type="entry name" value="LytR/CpsA/Psr_CW_biosynth"/>
</dbReference>
<evidence type="ECO:0000259" key="5">
    <source>
        <dbReference type="Pfam" id="PF03816"/>
    </source>
</evidence>
<feature type="domain" description="Cell envelope-related transcriptional attenuator" evidence="5">
    <location>
        <begin position="94"/>
        <end position="242"/>
    </location>
</feature>
<keyword evidence="2" id="KW-0812">Transmembrane</keyword>
<keyword evidence="4" id="KW-0472">Membrane</keyword>
<dbReference type="EMBL" id="CP049742">
    <property type="protein sequence ID" value="QPC47526.1"/>
    <property type="molecule type" value="Genomic_DNA"/>
</dbReference>
<dbReference type="RefSeq" id="WP_239672195.1">
    <property type="nucleotide sequence ID" value="NZ_CP049742.1"/>
</dbReference>
<dbReference type="Pfam" id="PF03816">
    <property type="entry name" value="LytR_cpsA_psr"/>
    <property type="match status" value="1"/>
</dbReference>
<dbReference type="NCBIfam" id="TIGR00350">
    <property type="entry name" value="lytR_cpsA_psr"/>
    <property type="match status" value="1"/>
</dbReference>
<evidence type="ECO:0000256" key="2">
    <source>
        <dbReference type="ARBA" id="ARBA00022692"/>
    </source>
</evidence>
<sequence>MDRYQRKKLRSKRKKRRLFWFLVFPLLLVLGAGGAYAGKLYFDAKGALEGTFQPIDRNGSDQRDKTVEIKKDHFSVLIIGVDDSEKREFGSNSRSDALMLATVNQEDKSVKLTSIPRDSYVYIPEVGYETRINAAHAHGGPKATIETVEELLDVPVDYYVSLNFHAFIEVIDALNGVEIDVPYSFSEQDSNDVQGAIQLEKGVQMLNGEEALAFARTRKMDSDVYRGMRQQEVIKAIVKRAASIQSIGRYDDVLDSIGNNMKTDLSFDEMRYLAEFGIKQPSIDTNSLAGRDSEPGGAYYYYLDETALANLRIELKRHLGLVEDTTGNATEQAASDEN</sequence>
<dbReference type="KEGG" id="mcui:G8O30_11485"/>
<gene>
    <name evidence="6" type="ORF">G8O30_11485</name>
</gene>
<name>A0A7S8HGG3_9BACI</name>
<dbReference type="InterPro" id="IPR004474">
    <property type="entry name" value="LytR_CpsA_psr"/>
</dbReference>
<protein>
    <submittedName>
        <fullName evidence="6">LytR family transcriptional regulator</fullName>
    </submittedName>
</protein>
<reference evidence="6 7" key="1">
    <citation type="submission" date="2019-07" db="EMBL/GenBank/DDBJ databases">
        <title>Genome sequence of 2 isolates from Red Sea Mangroves.</title>
        <authorList>
            <person name="Sefrji F."/>
            <person name="Michoud G."/>
            <person name="Merlino G."/>
            <person name="Daffonchio D."/>
        </authorList>
    </citation>
    <scope>NUCLEOTIDE SEQUENCE [LARGE SCALE GENOMIC DNA]</scope>
    <source>
        <strain evidence="6 7">R1DC41</strain>
    </source>
</reference>
<evidence type="ECO:0000256" key="3">
    <source>
        <dbReference type="ARBA" id="ARBA00022968"/>
    </source>
</evidence>
<organism evidence="6 7">
    <name type="scientific">Mangrovibacillus cuniculi</name>
    <dbReference type="NCBI Taxonomy" id="2593652"/>
    <lineage>
        <taxon>Bacteria</taxon>
        <taxon>Bacillati</taxon>
        <taxon>Bacillota</taxon>
        <taxon>Bacilli</taxon>
        <taxon>Bacillales</taxon>
        <taxon>Bacillaceae</taxon>
        <taxon>Mangrovibacillus</taxon>
    </lineage>
</organism>
<keyword evidence="7" id="KW-1185">Reference proteome</keyword>
<proteinExistence type="inferred from homology"/>
<dbReference type="AlphaFoldDB" id="A0A7S8HGG3"/>
<evidence type="ECO:0000313" key="7">
    <source>
        <dbReference type="Proteomes" id="UP000593626"/>
    </source>
</evidence>
<accession>A0A7S8HGG3</accession>
<dbReference type="PANTHER" id="PTHR33392">
    <property type="entry name" value="POLYISOPRENYL-TEICHOIC ACID--PEPTIDOGLYCAN TEICHOIC ACID TRANSFERASE TAGU"/>
    <property type="match status" value="1"/>
</dbReference>
<dbReference type="Proteomes" id="UP000593626">
    <property type="component" value="Chromosome"/>
</dbReference>
<evidence type="ECO:0000256" key="4">
    <source>
        <dbReference type="ARBA" id="ARBA00022989"/>
    </source>
</evidence>
<evidence type="ECO:0000313" key="6">
    <source>
        <dbReference type="EMBL" id="QPC47526.1"/>
    </source>
</evidence>